<dbReference type="PROSITE" id="PS51471">
    <property type="entry name" value="FE2OG_OXY"/>
    <property type="match status" value="1"/>
</dbReference>
<sequence length="193" mass="21636">MQSSLFPAETQILWDDHRGAITYHPGCIPLDLAERWFVALRDSITWADERRRMYDRDVDVPRLVARFALDDPNLPEIIASAADAVSRTTGAMFNSVGLNFYRDGRDSVAPHNDKLHDLVVDAPIAILSLGAVRRMTIRTKTTPRTILHLDLAPGSLFVMSYATQLHFDHGIPKVTTPTGARISLAFRQRQVTT</sequence>
<dbReference type="PANTHER" id="PTHR31212">
    <property type="entry name" value="ALPHA-KETOGLUTARATE-DEPENDENT DIOXYGENASE ALKB HOMOLOG 3"/>
    <property type="match status" value="1"/>
</dbReference>
<evidence type="ECO:0000313" key="3">
    <source>
        <dbReference type="Proteomes" id="UP000291562"/>
    </source>
</evidence>
<dbReference type="PANTHER" id="PTHR31212:SF4">
    <property type="entry name" value="ALPHA-KETOGLUTARATE-DEPENDENT DIOXYGENASE ALKB HOMOLOG 3"/>
    <property type="match status" value="1"/>
</dbReference>
<dbReference type="Pfam" id="PF13532">
    <property type="entry name" value="2OG-FeII_Oxy_2"/>
    <property type="match status" value="1"/>
</dbReference>
<feature type="domain" description="Fe2OG dioxygenase" evidence="1">
    <location>
        <begin position="92"/>
        <end position="190"/>
    </location>
</feature>
<proteinExistence type="predicted"/>
<dbReference type="KEGG" id="xbc:ELE36_07065"/>
<dbReference type="Gene3D" id="2.60.120.590">
    <property type="entry name" value="Alpha-ketoglutarate-dependent dioxygenase AlkB-like"/>
    <property type="match status" value="1"/>
</dbReference>
<accession>A0A411HIA1</accession>
<dbReference type="EMBL" id="CP035704">
    <property type="protein sequence ID" value="QBB70144.1"/>
    <property type="molecule type" value="Genomic_DNA"/>
</dbReference>
<keyword evidence="3" id="KW-1185">Reference proteome</keyword>
<dbReference type="AlphaFoldDB" id="A0A411HIA1"/>
<dbReference type="SUPFAM" id="SSF51197">
    <property type="entry name" value="Clavaminate synthase-like"/>
    <property type="match status" value="1"/>
</dbReference>
<keyword evidence="2" id="KW-0560">Oxidoreductase</keyword>
<dbReference type="InterPro" id="IPR032854">
    <property type="entry name" value="ALKBH3"/>
</dbReference>
<evidence type="ECO:0000259" key="1">
    <source>
        <dbReference type="PROSITE" id="PS51471"/>
    </source>
</evidence>
<dbReference type="Proteomes" id="UP000291562">
    <property type="component" value="Chromosome"/>
</dbReference>
<keyword evidence="2" id="KW-0223">Dioxygenase</keyword>
<dbReference type="OrthoDB" id="190276at2"/>
<dbReference type="InterPro" id="IPR005123">
    <property type="entry name" value="Oxoglu/Fe-dep_dioxygenase_dom"/>
</dbReference>
<gene>
    <name evidence="2" type="ORF">ELE36_07065</name>
</gene>
<reference evidence="2 3" key="1">
    <citation type="submission" date="2019-01" db="EMBL/GenBank/DDBJ databases">
        <title>Pseudolysobacter antarctica gen. nov., sp. nov., isolated from Fildes Peninsula, Antarctica.</title>
        <authorList>
            <person name="Wei Z."/>
            <person name="Peng F."/>
        </authorList>
    </citation>
    <scope>NUCLEOTIDE SEQUENCE [LARGE SCALE GENOMIC DNA]</scope>
    <source>
        <strain evidence="2 3">AQ6-296</strain>
    </source>
</reference>
<dbReference type="InterPro" id="IPR037151">
    <property type="entry name" value="AlkB-like_sf"/>
</dbReference>
<evidence type="ECO:0000313" key="2">
    <source>
        <dbReference type="EMBL" id="QBB70144.1"/>
    </source>
</evidence>
<name>A0A411HIA1_9GAMM</name>
<organism evidence="2 3">
    <name type="scientific">Pseudolysobacter antarcticus</name>
    <dbReference type="NCBI Taxonomy" id="2511995"/>
    <lineage>
        <taxon>Bacteria</taxon>
        <taxon>Pseudomonadati</taxon>
        <taxon>Pseudomonadota</taxon>
        <taxon>Gammaproteobacteria</taxon>
        <taxon>Lysobacterales</taxon>
        <taxon>Rhodanobacteraceae</taxon>
        <taxon>Pseudolysobacter</taxon>
    </lineage>
</organism>
<dbReference type="RefSeq" id="WP_129832403.1">
    <property type="nucleotide sequence ID" value="NZ_CP035704.1"/>
</dbReference>
<dbReference type="InterPro" id="IPR027450">
    <property type="entry name" value="AlkB-like"/>
</dbReference>
<dbReference type="GO" id="GO:0006307">
    <property type="term" value="P:DNA alkylation repair"/>
    <property type="evidence" value="ECO:0007669"/>
    <property type="project" value="InterPro"/>
</dbReference>
<dbReference type="GO" id="GO:0051213">
    <property type="term" value="F:dioxygenase activity"/>
    <property type="evidence" value="ECO:0007669"/>
    <property type="project" value="UniProtKB-KW"/>
</dbReference>
<protein>
    <submittedName>
        <fullName evidence="2">Alpha-ketoglutarate-dependent dioxygenase AlkB</fullName>
    </submittedName>
</protein>